<reference evidence="1 2" key="1">
    <citation type="submission" date="2015-09" db="EMBL/GenBank/DDBJ databases">
        <title>Genome sequence of the marine flavobacterium Croceitalea dokdonensis DOKDO 023 that contains proton- and sodium-pumping rhodopsins.</title>
        <authorList>
            <person name="Kwon S.-K."/>
            <person name="Lee H.K."/>
            <person name="Kwak M.-J."/>
            <person name="Kim J.F."/>
        </authorList>
    </citation>
    <scope>NUCLEOTIDE SEQUENCE [LARGE SCALE GENOMIC DNA]</scope>
    <source>
        <strain evidence="1 2">DOKDO 023</strain>
    </source>
</reference>
<protein>
    <submittedName>
        <fullName evidence="1">Uncharacterized protein</fullName>
    </submittedName>
</protein>
<dbReference type="EMBL" id="LDJX01000001">
    <property type="protein sequence ID" value="KPM33484.1"/>
    <property type="molecule type" value="Genomic_DNA"/>
</dbReference>
<dbReference type="AlphaFoldDB" id="A0A0N8H4I7"/>
<dbReference type="Proteomes" id="UP000050280">
    <property type="component" value="Unassembled WGS sequence"/>
</dbReference>
<evidence type="ECO:0000313" key="1">
    <source>
        <dbReference type="EMBL" id="KPM33484.1"/>
    </source>
</evidence>
<sequence length="40" mass="4862">MDIKKGLHYKALFFVDKHYILKNNLIVIYCNWSKFHSGFE</sequence>
<organism evidence="1 2">
    <name type="scientific">Croceitalea dokdonensis DOKDO 023</name>
    <dbReference type="NCBI Taxonomy" id="1300341"/>
    <lineage>
        <taxon>Bacteria</taxon>
        <taxon>Pseudomonadati</taxon>
        <taxon>Bacteroidota</taxon>
        <taxon>Flavobacteriia</taxon>
        <taxon>Flavobacteriales</taxon>
        <taxon>Flavobacteriaceae</taxon>
        <taxon>Croceitalea</taxon>
    </lineage>
</organism>
<accession>A0A0N8H4I7</accession>
<name>A0A0N8H4I7_9FLAO</name>
<dbReference type="STRING" id="1300341.I595_387"/>
<proteinExistence type="predicted"/>
<gene>
    <name evidence="1" type="ORF">I595_387</name>
</gene>
<keyword evidence="2" id="KW-1185">Reference proteome</keyword>
<comment type="caution">
    <text evidence="1">The sequence shown here is derived from an EMBL/GenBank/DDBJ whole genome shotgun (WGS) entry which is preliminary data.</text>
</comment>
<evidence type="ECO:0000313" key="2">
    <source>
        <dbReference type="Proteomes" id="UP000050280"/>
    </source>
</evidence>